<dbReference type="PRINTS" id="PR00315">
    <property type="entry name" value="ELONGATNFCT"/>
</dbReference>
<reference evidence="13" key="1">
    <citation type="submission" date="2014-09" db="EMBL/GenBank/DDBJ databases">
        <authorList>
            <person name="Probst J Alexander"/>
        </authorList>
    </citation>
    <scope>NUCLEOTIDE SEQUENCE</scope>
</reference>
<evidence type="ECO:0000256" key="5">
    <source>
        <dbReference type="ARBA" id="ARBA00022741"/>
    </source>
</evidence>
<dbReference type="InterPro" id="IPR009000">
    <property type="entry name" value="Transl_B-barrel_sf"/>
</dbReference>
<evidence type="ECO:0000256" key="3">
    <source>
        <dbReference type="ARBA" id="ARBA00022540"/>
    </source>
</evidence>
<dbReference type="Pfam" id="PF00009">
    <property type="entry name" value="GTP_EFTU"/>
    <property type="match status" value="1"/>
</dbReference>
<sequence length="453" mass="49795">MVEKKKNKKEASKKENNSKKDAPKTTVVKEASGEKIDEENAYEGKTEEDVEENTQSEWNIGLIGHVDHGKTTIAKALSGVWTSKYSEELDRGITIRIGYADFSVYKCPKCSEPECFTSKKTCEHCSSKTKFLRKISIVDTPGHESLMAVMLSGAAVMDGAILVIGANEKCPQPQTAEHLTALSVLGIKNVIIVQNKVDLVSKEEAKENYIQIKNFVKDAFPDVPIIPIAATYNANIDVLLKTIKDMIEKQIEEKRNNESQPLYMHVIRSFDVNRPGKNISELNGGVIGGSILRGRIKVGDEIEIKPGIVIKNKFHPLTTKVVELHVGNIKIDSAKPGGLISIGTTLDPSITKGDGITGNVVGLKETLPEAVYKLNVKINLFKNLITTGEIKSLVQNENLMISVGTALRVGTIKNVKKGEIELSHPVSVEKGQRIAIGRRFKTTWRLIGYGIVK</sequence>
<dbReference type="InterPro" id="IPR044128">
    <property type="entry name" value="eIF2g_GTP-bd"/>
</dbReference>
<dbReference type="Pfam" id="PF09173">
    <property type="entry name" value="eIF2_C"/>
    <property type="match status" value="1"/>
</dbReference>
<dbReference type="CDD" id="cd01888">
    <property type="entry name" value="eIF2_gamma"/>
    <property type="match status" value="1"/>
</dbReference>
<dbReference type="SUPFAM" id="SSF50465">
    <property type="entry name" value="EF-Tu/eEF-1alpha/eIF2-gamma C-terminal domain"/>
    <property type="match status" value="1"/>
</dbReference>
<dbReference type="GO" id="GO:0046872">
    <property type="term" value="F:metal ion binding"/>
    <property type="evidence" value="ECO:0007669"/>
    <property type="project" value="UniProtKB-KW"/>
</dbReference>
<keyword evidence="7" id="KW-0460">Magnesium</keyword>
<dbReference type="PROSITE" id="PS51722">
    <property type="entry name" value="G_TR_2"/>
    <property type="match status" value="1"/>
</dbReference>
<dbReference type="GO" id="GO:0005829">
    <property type="term" value="C:cytosol"/>
    <property type="evidence" value="ECO:0007669"/>
    <property type="project" value="TreeGrafter"/>
</dbReference>
<keyword evidence="3 13" id="KW-0396">Initiation factor</keyword>
<dbReference type="NCBIfam" id="TIGR00231">
    <property type="entry name" value="small_GTP"/>
    <property type="match status" value="1"/>
</dbReference>
<keyword evidence="9" id="KW-0342">GTP-binding</keyword>
<comment type="similarity">
    <text evidence="1">Belongs to the TRAFAC class translation factor GTPase superfamily. Classic translation factor GTPase family. EIF2G subfamily.</text>
</comment>
<evidence type="ECO:0000313" key="13">
    <source>
        <dbReference type="EMBL" id="CEG11345.1"/>
    </source>
</evidence>
<evidence type="ECO:0000256" key="6">
    <source>
        <dbReference type="ARBA" id="ARBA00022801"/>
    </source>
</evidence>
<dbReference type="InterPro" id="IPR044127">
    <property type="entry name" value="eIF2g_dom_2"/>
</dbReference>
<feature type="compositionally biased region" description="Basic and acidic residues" evidence="11">
    <location>
        <begin position="1"/>
        <end position="23"/>
    </location>
</feature>
<evidence type="ECO:0000259" key="12">
    <source>
        <dbReference type="PROSITE" id="PS51722"/>
    </source>
</evidence>
<dbReference type="Gene3D" id="2.40.30.10">
    <property type="entry name" value="Translation factors"/>
    <property type="match status" value="2"/>
</dbReference>
<dbReference type="InterPro" id="IPR009001">
    <property type="entry name" value="Transl_elong_EF1A/Init_IF2_C"/>
</dbReference>
<dbReference type="FunFam" id="2.40.30.10:FF:000009">
    <property type="entry name" value="Eukaryotic translation initiation factor 2 subunit gamma"/>
    <property type="match status" value="1"/>
</dbReference>
<dbReference type="Gene3D" id="3.40.50.300">
    <property type="entry name" value="P-loop containing nucleotide triphosphate hydrolases"/>
    <property type="match status" value="1"/>
</dbReference>
<protein>
    <recommendedName>
        <fullName evidence="2">protein-synthesizing GTPase</fullName>
        <ecNumber evidence="2">3.6.5.3</ecNumber>
    </recommendedName>
</protein>
<dbReference type="EMBL" id="CCXY01000045">
    <property type="protein sequence ID" value="CEG11345.1"/>
    <property type="molecule type" value="Genomic_DNA"/>
</dbReference>
<dbReference type="GO" id="GO:0005525">
    <property type="term" value="F:GTP binding"/>
    <property type="evidence" value="ECO:0007669"/>
    <property type="project" value="UniProtKB-KW"/>
</dbReference>
<dbReference type="AlphaFoldDB" id="A0A098E8N4"/>
<name>A0A098E8N4_9ZZZZ</name>
<accession>A0A098E8N4</accession>
<feature type="region of interest" description="Disordered" evidence="11">
    <location>
        <begin position="1"/>
        <end position="51"/>
    </location>
</feature>
<proteinExistence type="inferred from homology"/>
<dbReference type="InterPro" id="IPR000795">
    <property type="entry name" value="T_Tr_GTP-bd_dom"/>
</dbReference>
<dbReference type="InterPro" id="IPR027417">
    <property type="entry name" value="P-loop_NTPase"/>
</dbReference>
<evidence type="ECO:0000256" key="2">
    <source>
        <dbReference type="ARBA" id="ARBA00011986"/>
    </source>
</evidence>
<dbReference type="GO" id="GO:0001731">
    <property type="term" value="P:formation of translation preinitiation complex"/>
    <property type="evidence" value="ECO:0007669"/>
    <property type="project" value="TreeGrafter"/>
</dbReference>
<dbReference type="SUPFAM" id="SSF50447">
    <property type="entry name" value="Translation proteins"/>
    <property type="match status" value="1"/>
</dbReference>
<dbReference type="GO" id="GO:0003743">
    <property type="term" value="F:translation initiation factor activity"/>
    <property type="evidence" value="ECO:0007669"/>
    <property type="project" value="UniProtKB-KW"/>
</dbReference>
<keyword evidence="5" id="KW-0547">Nucleotide-binding</keyword>
<gene>
    <name evidence="13" type="primary">eif2g</name>
    <name evidence="13" type="ORF">MSIBF_A1390021</name>
</gene>
<dbReference type="EC" id="3.6.5.3" evidence="2"/>
<evidence type="ECO:0000256" key="9">
    <source>
        <dbReference type="ARBA" id="ARBA00023134"/>
    </source>
</evidence>
<dbReference type="PANTHER" id="PTHR42854:SF3">
    <property type="entry name" value="EUKARYOTIC TRANSLATION INITIATION FACTOR 2 SUBUNIT 3-RELATED"/>
    <property type="match status" value="1"/>
</dbReference>
<evidence type="ECO:0000256" key="4">
    <source>
        <dbReference type="ARBA" id="ARBA00022723"/>
    </source>
</evidence>
<dbReference type="CDD" id="cd03688">
    <property type="entry name" value="eIF2_gamma_II"/>
    <property type="match status" value="1"/>
</dbReference>
<keyword evidence="8" id="KW-0648">Protein biosynthesis</keyword>
<keyword evidence="6" id="KW-0378">Hydrolase</keyword>
<evidence type="ECO:0000256" key="1">
    <source>
        <dbReference type="ARBA" id="ARBA00005388"/>
    </source>
</evidence>
<evidence type="ECO:0000256" key="11">
    <source>
        <dbReference type="SAM" id="MobiDB-lite"/>
    </source>
</evidence>
<dbReference type="FunFam" id="3.40.50.300:FF:000065">
    <property type="entry name" value="Eukaryotic translation initiation factor 2 subunit gamma"/>
    <property type="match status" value="1"/>
</dbReference>
<evidence type="ECO:0000256" key="8">
    <source>
        <dbReference type="ARBA" id="ARBA00022917"/>
    </source>
</evidence>
<dbReference type="InterPro" id="IPR022424">
    <property type="entry name" value="TIF2_gsu"/>
</dbReference>
<evidence type="ECO:0000256" key="10">
    <source>
        <dbReference type="ARBA" id="ARBA00048107"/>
    </source>
</evidence>
<dbReference type="InterPro" id="IPR015256">
    <property type="entry name" value="eIF2g_C"/>
</dbReference>
<dbReference type="NCBIfam" id="NF003077">
    <property type="entry name" value="PRK04000.1"/>
    <property type="match status" value="1"/>
</dbReference>
<dbReference type="SUPFAM" id="SSF52540">
    <property type="entry name" value="P-loop containing nucleoside triphosphate hydrolases"/>
    <property type="match status" value="1"/>
</dbReference>
<feature type="domain" description="Tr-type G" evidence="12">
    <location>
        <begin position="55"/>
        <end position="251"/>
    </location>
</feature>
<dbReference type="GO" id="GO:0003924">
    <property type="term" value="F:GTPase activity"/>
    <property type="evidence" value="ECO:0007669"/>
    <property type="project" value="InterPro"/>
</dbReference>
<organism evidence="13">
    <name type="scientific">groundwater metagenome</name>
    <dbReference type="NCBI Taxonomy" id="717931"/>
    <lineage>
        <taxon>unclassified sequences</taxon>
        <taxon>metagenomes</taxon>
        <taxon>ecological metagenomes</taxon>
    </lineage>
</organism>
<dbReference type="InterPro" id="IPR005225">
    <property type="entry name" value="Small_GTP-bd"/>
</dbReference>
<dbReference type="NCBIfam" id="TIGR03680">
    <property type="entry name" value="eif2g_arch"/>
    <property type="match status" value="1"/>
</dbReference>
<evidence type="ECO:0000256" key="7">
    <source>
        <dbReference type="ARBA" id="ARBA00022842"/>
    </source>
</evidence>
<keyword evidence="4" id="KW-0479">Metal-binding</keyword>
<dbReference type="PANTHER" id="PTHR42854">
    <property type="entry name" value="EUKARYOTIC TRANSLATION INITIATION FACTOR 2 SUBUNIT 3 FAMILY MEMBER"/>
    <property type="match status" value="1"/>
</dbReference>
<dbReference type="InterPro" id="IPR050543">
    <property type="entry name" value="eIF2G"/>
</dbReference>
<comment type="catalytic activity">
    <reaction evidence="10">
        <text>GTP + H2O = GDP + phosphate + H(+)</text>
        <dbReference type="Rhea" id="RHEA:19669"/>
        <dbReference type="ChEBI" id="CHEBI:15377"/>
        <dbReference type="ChEBI" id="CHEBI:15378"/>
        <dbReference type="ChEBI" id="CHEBI:37565"/>
        <dbReference type="ChEBI" id="CHEBI:43474"/>
        <dbReference type="ChEBI" id="CHEBI:58189"/>
        <dbReference type="EC" id="3.6.5.3"/>
    </reaction>
</comment>
<dbReference type="GO" id="GO:0000049">
    <property type="term" value="F:tRNA binding"/>
    <property type="evidence" value="ECO:0007669"/>
    <property type="project" value="InterPro"/>
</dbReference>